<dbReference type="PANTHER" id="PTHR23150">
    <property type="entry name" value="SULFATASE MODIFYING FACTOR 1, 2"/>
    <property type="match status" value="1"/>
</dbReference>
<dbReference type="InterPro" id="IPR042095">
    <property type="entry name" value="SUMF_sf"/>
</dbReference>
<reference evidence="6 7" key="1">
    <citation type="submission" date="2019-03" db="EMBL/GenBank/DDBJ databases">
        <title>Genomic Encyclopedia of Type Strains, Phase IV (KMG-IV): sequencing the most valuable type-strain genomes for metagenomic binning, comparative biology and taxonomic classification.</title>
        <authorList>
            <person name="Goeker M."/>
        </authorList>
    </citation>
    <scope>NUCLEOTIDE SEQUENCE [LARGE SCALE GENOMIC DNA]</scope>
    <source>
        <strain evidence="6 7">DSM 16326</strain>
    </source>
</reference>
<keyword evidence="1" id="KW-0560">Oxidoreductase</keyword>
<evidence type="ECO:0000259" key="4">
    <source>
        <dbReference type="Pfam" id="PF03781"/>
    </source>
</evidence>
<dbReference type="SUPFAM" id="SSF56436">
    <property type="entry name" value="C-type lectin-like"/>
    <property type="match status" value="1"/>
</dbReference>
<evidence type="ECO:0000313" key="7">
    <source>
        <dbReference type="Proteomes" id="UP000294914"/>
    </source>
</evidence>
<accession>A0A4R8IR12</accession>
<keyword evidence="7" id="KW-1185">Reference proteome</keyword>
<dbReference type="PANTHER" id="PTHR23150:SF36">
    <property type="entry name" value="HERCYNINE OXYGENASE"/>
    <property type="match status" value="1"/>
</dbReference>
<dbReference type="OrthoDB" id="9768004at2"/>
<dbReference type="GO" id="GO:0052699">
    <property type="term" value="P:ergothioneine biosynthetic process"/>
    <property type="evidence" value="ECO:0007669"/>
    <property type="project" value="InterPro"/>
</dbReference>
<evidence type="ECO:0000256" key="2">
    <source>
        <dbReference type="ARBA" id="ARBA00023004"/>
    </source>
</evidence>
<dbReference type="InterPro" id="IPR017806">
    <property type="entry name" value="EgtB"/>
</dbReference>
<dbReference type="NCBIfam" id="TIGR03440">
    <property type="entry name" value="egtB_TIGR03440"/>
    <property type="match status" value="1"/>
</dbReference>
<dbReference type="InterPro" id="IPR034660">
    <property type="entry name" value="DinB/YfiT-like"/>
</dbReference>
<dbReference type="EMBL" id="SOQX01000002">
    <property type="protein sequence ID" value="TDY02764.1"/>
    <property type="molecule type" value="Genomic_DNA"/>
</dbReference>
<dbReference type="RefSeq" id="WP_134082010.1">
    <property type="nucleotide sequence ID" value="NZ_SOQX01000002.1"/>
</dbReference>
<proteinExistence type="predicted"/>
<dbReference type="InterPro" id="IPR016187">
    <property type="entry name" value="CTDL_fold"/>
</dbReference>
<dbReference type="Pfam" id="PF12867">
    <property type="entry name" value="DinB_2"/>
    <property type="match status" value="1"/>
</dbReference>
<evidence type="ECO:0000259" key="5">
    <source>
        <dbReference type="Pfam" id="PF12867"/>
    </source>
</evidence>
<gene>
    <name evidence="6" type="ORF">EDC23_1145</name>
</gene>
<evidence type="ECO:0000256" key="1">
    <source>
        <dbReference type="ARBA" id="ARBA00023002"/>
    </source>
</evidence>
<dbReference type="InterPro" id="IPR024775">
    <property type="entry name" value="DinB-like"/>
</dbReference>
<dbReference type="Proteomes" id="UP000294914">
    <property type="component" value="Unassembled WGS sequence"/>
</dbReference>
<comment type="caution">
    <text evidence="6">The sequence shown here is derived from an EMBL/GenBank/DDBJ whole genome shotgun (WGS) entry which is preliminary data.</text>
</comment>
<name>A0A4R8IR12_9GAMM</name>
<evidence type="ECO:0000313" key="6">
    <source>
        <dbReference type="EMBL" id="TDY02764.1"/>
    </source>
</evidence>
<dbReference type="InterPro" id="IPR051043">
    <property type="entry name" value="Sulfatase_Mod_Factor_Kinase"/>
</dbReference>
<dbReference type="Pfam" id="PF03781">
    <property type="entry name" value="FGE-sulfatase"/>
    <property type="match status" value="2"/>
</dbReference>
<dbReference type="InterPro" id="IPR005532">
    <property type="entry name" value="SUMF_dom"/>
</dbReference>
<keyword evidence="2" id="KW-0408">Iron</keyword>
<comment type="pathway">
    <text evidence="3">Amino-acid biosynthesis; ergothioneine biosynthesis.</text>
</comment>
<evidence type="ECO:0000256" key="3">
    <source>
        <dbReference type="ARBA" id="ARBA00037882"/>
    </source>
</evidence>
<dbReference type="AlphaFoldDB" id="A0A4R8IR12"/>
<feature type="domain" description="Sulfatase-modifying factor enzyme-like" evidence="4">
    <location>
        <begin position="188"/>
        <end position="320"/>
    </location>
</feature>
<organism evidence="6 7">
    <name type="scientific">Thiohalophilus thiocyanatoxydans</name>
    <dbReference type="NCBI Taxonomy" id="381308"/>
    <lineage>
        <taxon>Bacteria</taxon>
        <taxon>Pseudomonadati</taxon>
        <taxon>Pseudomonadota</taxon>
        <taxon>Gammaproteobacteria</taxon>
        <taxon>Thiohalomonadales</taxon>
        <taxon>Thiohalophilaceae</taxon>
        <taxon>Thiohalophilus</taxon>
    </lineage>
</organism>
<protein>
    <submittedName>
        <fullName evidence="6">Ergothioneine biosynthesis protein EgtB</fullName>
    </submittedName>
</protein>
<dbReference type="SUPFAM" id="SSF109854">
    <property type="entry name" value="DinB/YfiT-like putative metalloenzymes"/>
    <property type="match status" value="1"/>
</dbReference>
<feature type="domain" description="DinB-like" evidence="5">
    <location>
        <begin position="21"/>
        <end position="155"/>
    </location>
</feature>
<dbReference type="Gene3D" id="3.90.1580.10">
    <property type="entry name" value="paralog of FGE (formylglycine-generating enzyme)"/>
    <property type="match status" value="2"/>
</dbReference>
<feature type="domain" description="Sulfatase-modifying factor enzyme-like" evidence="4">
    <location>
        <begin position="344"/>
        <end position="423"/>
    </location>
</feature>
<sequence>MVASMEPIAPQTDSQELRSAYQRVRKTSELICEPLFIEDYGVQTMPDVSPPKWHLAHVSWFFETFLLKPYGEDYREFHPEYVRLFNSYYEQVGVYHPRSQRGLLSRPTVEEIDAYRAHVDAAMLQLIDSGRAEADTRIRERLLTGLHHEQQHQELLLTDIKHILGMNPLRPAYRECDLPEGMAQPLTFIRVTGGLKKLGAEEHGFAFDNERPRHDIWQSPFRIAARPISNGEYIDFIEDGGYQRPELWLADGWAAIKAGQFHGPLYWENRDGQWWHYTLGGMQPVDPHAPVAHVNYFEADAYASWAGKRLPTEAEWETAAENLPVEGNLRSSGYLQPLAPDTIATGLSKMYGDVWEWTQSAYGPYPGYRQAGGALGEYNGKFMCGQYVLKGGSCVTPADHIRRTYRNFLYPADQWQFSGFRLAEDL</sequence>